<protein>
    <submittedName>
        <fullName evidence="1">Uncharacterized protein</fullName>
    </submittedName>
</protein>
<evidence type="ECO:0000313" key="1">
    <source>
        <dbReference type="EMBL" id="QHU22553.1"/>
    </source>
</evidence>
<accession>A0A6C0KZ56</accession>
<reference evidence="1" key="1">
    <citation type="journal article" date="2020" name="Nature">
        <title>Giant virus diversity and host interactions through global metagenomics.</title>
        <authorList>
            <person name="Schulz F."/>
            <person name="Roux S."/>
            <person name="Paez-Espino D."/>
            <person name="Jungbluth S."/>
            <person name="Walsh D.A."/>
            <person name="Denef V.J."/>
            <person name="McMahon K.D."/>
            <person name="Konstantinidis K.T."/>
            <person name="Eloe-Fadrosh E.A."/>
            <person name="Kyrpides N.C."/>
            <person name="Woyke T."/>
        </authorList>
    </citation>
    <scope>NUCLEOTIDE SEQUENCE</scope>
    <source>
        <strain evidence="1">GVMAG-S-ERX555907-102</strain>
    </source>
</reference>
<dbReference type="EMBL" id="MN741010">
    <property type="protein sequence ID" value="QHU22553.1"/>
    <property type="molecule type" value="Genomic_DNA"/>
</dbReference>
<sequence length="368" mass="43906">MTSSDEINLIAHQLFHRISLAKQNINALLNYYEDDKDYNIENKPNKNSFIDPNTVNYIHHYTNYIKMIKFEYKGIVFSVNIYAKNYENFSNYIYLIKLVIICCLHDKNGFNEKISLKIDLYLSELKKKLPEVPGAYVKKEHAKTGYSIFNDNIYICIYRREEWLKALIQELFFAFTIDLEGDKISYKNILSNNFCIDDDFLITNSLIEFCARFFNAAIFLYFEKGFKEIQPFQTEFKKMIVKEKQFSVSQSNKILKHFGLTYRDLTQNKGETHARNKFKDKGDLFCYFIVTSLLFIHHSRILQWINLEQNNFFNIKKKERELVIFVHYIAHCSKDSTTYKMFEKNEQKTEDSLGKTENKNIKCCYHRI</sequence>
<proteinExistence type="predicted"/>
<dbReference type="AlphaFoldDB" id="A0A6C0KZ56"/>
<name>A0A6C0KZ56_9ZZZZ</name>
<organism evidence="1">
    <name type="scientific">viral metagenome</name>
    <dbReference type="NCBI Taxonomy" id="1070528"/>
    <lineage>
        <taxon>unclassified sequences</taxon>
        <taxon>metagenomes</taxon>
        <taxon>organismal metagenomes</taxon>
    </lineage>
</organism>